<dbReference type="GeneID" id="92052341"/>
<feature type="domain" description="Peptidase A1" evidence="3">
    <location>
        <begin position="58"/>
        <end position="440"/>
    </location>
</feature>
<dbReference type="PROSITE" id="PS51767">
    <property type="entry name" value="PEPTIDASE_A1"/>
    <property type="match status" value="1"/>
</dbReference>
<dbReference type="InterPro" id="IPR001461">
    <property type="entry name" value="Aspartic_peptidase_A1"/>
</dbReference>
<evidence type="ECO:0000313" key="4">
    <source>
        <dbReference type="EMBL" id="KAK8062870.1"/>
    </source>
</evidence>
<protein>
    <recommendedName>
        <fullName evidence="3">Peptidase A1 domain-containing protein</fullName>
    </recommendedName>
</protein>
<dbReference type="PANTHER" id="PTHR47966">
    <property type="entry name" value="BETA-SITE APP-CLEAVING ENZYME, ISOFORM A-RELATED"/>
    <property type="match status" value="1"/>
</dbReference>
<organism evidence="4 5">
    <name type="scientific">Apiospora hydei</name>
    <dbReference type="NCBI Taxonomy" id="1337664"/>
    <lineage>
        <taxon>Eukaryota</taxon>
        <taxon>Fungi</taxon>
        <taxon>Dikarya</taxon>
        <taxon>Ascomycota</taxon>
        <taxon>Pezizomycotina</taxon>
        <taxon>Sordariomycetes</taxon>
        <taxon>Xylariomycetidae</taxon>
        <taxon>Amphisphaeriales</taxon>
        <taxon>Apiosporaceae</taxon>
        <taxon>Apiospora</taxon>
    </lineage>
</organism>
<comment type="caution">
    <text evidence="4">The sequence shown here is derived from an EMBL/GenBank/DDBJ whole genome shotgun (WGS) entry which is preliminary data.</text>
</comment>
<dbReference type="Gene3D" id="2.40.70.10">
    <property type="entry name" value="Acid Proteases"/>
    <property type="match status" value="2"/>
</dbReference>
<name>A0ABR1UXT8_9PEZI</name>
<accession>A0ABR1UXT8</accession>
<evidence type="ECO:0000256" key="2">
    <source>
        <dbReference type="SAM" id="Phobius"/>
    </source>
</evidence>
<dbReference type="Pfam" id="PF00026">
    <property type="entry name" value="Asp"/>
    <property type="match status" value="2"/>
</dbReference>
<gene>
    <name evidence="4" type="ORF">PG997_014967</name>
</gene>
<dbReference type="InterPro" id="IPR034164">
    <property type="entry name" value="Pepsin-like_dom"/>
</dbReference>
<dbReference type="EMBL" id="JAQQWN010000010">
    <property type="protein sequence ID" value="KAK8062870.1"/>
    <property type="molecule type" value="Genomic_DNA"/>
</dbReference>
<dbReference type="InterPro" id="IPR021109">
    <property type="entry name" value="Peptidase_aspartic_dom_sf"/>
</dbReference>
<evidence type="ECO:0000259" key="3">
    <source>
        <dbReference type="PROSITE" id="PS51767"/>
    </source>
</evidence>
<keyword evidence="2" id="KW-0472">Membrane</keyword>
<dbReference type="SUPFAM" id="SSF50630">
    <property type="entry name" value="Acid proteases"/>
    <property type="match status" value="1"/>
</dbReference>
<keyword evidence="2" id="KW-1133">Transmembrane helix</keyword>
<proteinExistence type="inferred from homology"/>
<reference evidence="4 5" key="1">
    <citation type="submission" date="2023-01" db="EMBL/GenBank/DDBJ databases">
        <title>Analysis of 21 Apiospora genomes using comparative genomics revels a genus with tremendous synthesis potential of carbohydrate active enzymes and secondary metabolites.</title>
        <authorList>
            <person name="Sorensen T."/>
        </authorList>
    </citation>
    <scope>NUCLEOTIDE SEQUENCE [LARGE SCALE GENOMIC DNA]</scope>
    <source>
        <strain evidence="4 5">CBS 114990</strain>
    </source>
</reference>
<sequence>MKQAGNWFGTATLYISFALALFWTLSTLSQVENLVPDHEAVYATSLLVHIPPNSNDDAYHIVSVDLDGQSMPLNIDTSTGDTFVASDQCDTANSKSGCYALDAAFKLEENTIIHNQKFELEVGIGRSTGQLATLRANVSGLEVQILDVKLISYIALIDKAMPDSFQHGSFAGILGLGMRTSSSQWLQFQKLPLIDTLITQGKLAKPLFSLRFPRLGDPNAMAGIFSLGEIEGRVHAEADQIQRCRSVLVVSTPRHTNQTSLAPFDWHMLTHRKRSPENTNDLSTSAWSVSLEGLRMNGVESPVSQGQVRPDAKHVSVIDSGAPHIYLPTDDLHAVVKNFEGKTEVRRKSSQGFPGEEVYFECSVPQSLELKVNGVWYLVDPLDMLVSHSSHTAEDGTVMCRAGIGSRQSAKLGDSVLGMPFLRSVFTIYDYMSTDMFSKTPRLGLLSLVDQRLAKSRYVDLYTNRLP</sequence>
<dbReference type="RefSeq" id="XP_066661469.1">
    <property type="nucleotide sequence ID" value="XM_066819281.1"/>
</dbReference>
<keyword evidence="5" id="KW-1185">Reference proteome</keyword>
<dbReference type="Proteomes" id="UP001433268">
    <property type="component" value="Unassembled WGS sequence"/>
</dbReference>
<dbReference type="CDD" id="cd05471">
    <property type="entry name" value="pepsin_like"/>
    <property type="match status" value="1"/>
</dbReference>
<feature type="transmembrane region" description="Helical" evidence="2">
    <location>
        <begin position="7"/>
        <end position="25"/>
    </location>
</feature>
<evidence type="ECO:0000256" key="1">
    <source>
        <dbReference type="ARBA" id="ARBA00007447"/>
    </source>
</evidence>
<dbReference type="InterPro" id="IPR033121">
    <property type="entry name" value="PEPTIDASE_A1"/>
</dbReference>
<comment type="similarity">
    <text evidence="1">Belongs to the peptidase A1 family.</text>
</comment>
<dbReference type="PANTHER" id="PTHR47966:SF51">
    <property type="entry name" value="BETA-SITE APP-CLEAVING ENZYME, ISOFORM A-RELATED"/>
    <property type="match status" value="1"/>
</dbReference>
<keyword evidence="2" id="KW-0812">Transmembrane</keyword>
<evidence type="ECO:0000313" key="5">
    <source>
        <dbReference type="Proteomes" id="UP001433268"/>
    </source>
</evidence>